<dbReference type="Proteomes" id="UP000285970">
    <property type="component" value="Unassembled WGS sequence"/>
</dbReference>
<dbReference type="RefSeq" id="WP_128218986.1">
    <property type="nucleotide sequence ID" value="NZ_RBZY01000091.1"/>
</dbReference>
<name>A0A443J5T2_9MICO</name>
<sequence>MLLVEIDSPARDYAAMKEGREYAPLPVPDDGAVTPDGRFFFRLPMVDGIRELAAAGADIVWHTRRLTDPDALRALAEHLGLADVVRFPDAAELPAAPTADRMDTGPNALWEHWKVQALIQRARDLPAGDEVVVVDSTLDFTAHRMPDGLARRSGRKDADGIGGVKTVDVVGLDEPRLGALRAWVAGEAVPRV</sequence>
<reference evidence="1 2" key="1">
    <citation type="journal article" date="2018" name="Front. Microbiol.">
        <title>Novel Insights Into Bacterial Dimethylsulfoniopropionate Catabolism in the East China Sea.</title>
        <authorList>
            <person name="Liu J."/>
            <person name="Liu J."/>
            <person name="Zhang S.H."/>
            <person name="Liang J."/>
            <person name="Lin H."/>
            <person name="Song D."/>
            <person name="Yang G.P."/>
            <person name="Todd J.D."/>
            <person name="Zhang X.H."/>
        </authorList>
    </citation>
    <scope>NUCLEOTIDE SEQUENCE [LARGE SCALE GENOMIC DNA]</scope>
    <source>
        <strain evidence="1 2">ZYFD042</strain>
    </source>
</reference>
<dbReference type="OrthoDB" id="5057692at2"/>
<dbReference type="EMBL" id="RBZY01000091">
    <property type="protein sequence ID" value="RWR15708.1"/>
    <property type="molecule type" value="Genomic_DNA"/>
</dbReference>
<gene>
    <name evidence="1" type="ORF">D8Y23_15680</name>
</gene>
<evidence type="ECO:0000313" key="2">
    <source>
        <dbReference type="Proteomes" id="UP000285970"/>
    </source>
</evidence>
<proteinExistence type="predicted"/>
<protein>
    <submittedName>
        <fullName evidence="1">Uncharacterized protein</fullName>
    </submittedName>
</protein>
<accession>A0A443J5T2</accession>
<dbReference type="AlphaFoldDB" id="A0A443J5T2"/>
<evidence type="ECO:0000313" key="1">
    <source>
        <dbReference type="EMBL" id="RWR15708.1"/>
    </source>
</evidence>
<comment type="caution">
    <text evidence="1">The sequence shown here is derived from an EMBL/GenBank/DDBJ whole genome shotgun (WGS) entry which is preliminary data.</text>
</comment>
<organism evidence="1 2">
    <name type="scientific">Microbacterium enclense</name>
    <dbReference type="NCBI Taxonomy" id="993073"/>
    <lineage>
        <taxon>Bacteria</taxon>
        <taxon>Bacillati</taxon>
        <taxon>Actinomycetota</taxon>
        <taxon>Actinomycetes</taxon>
        <taxon>Micrococcales</taxon>
        <taxon>Microbacteriaceae</taxon>
        <taxon>Microbacterium</taxon>
    </lineage>
</organism>